<dbReference type="InterPro" id="IPR000045">
    <property type="entry name" value="Prepilin_IV_endopep_pep"/>
</dbReference>
<dbReference type="RefSeq" id="WP_311559269.1">
    <property type="nucleotide sequence ID" value="NZ_JAVREJ010000021.1"/>
</dbReference>
<keyword evidence="4" id="KW-0378">Hydrolase</keyword>
<name>A0ABU2NGQ4_9PSEU</name>
<keyword evidence="2" id="KW-0472">Membrane</keyword>
<dbReference type="EMBL" id="JAVREJ010000021">
    <property type="protein sequence ID" value="MDT0352767.1"/>
    <property type="molecule type" value="Genomic_DNA"/>
</dbReference>
<comment type="similarity">
    <text evidence="1">Belongs to the peptidase A24 family.</text>
</comment>
<keyword evidence="2" id="KW-0812">Transmembrane</keyword>
<dbReference type="Pfam" id="PF01478">
    <property type="entry name" value="Peptidase_A24"/>
    <property type="match status" value="1"/>
</dbReference>
<dbReference type="PANTHER" id="PTHR30487:SF0">
    <property type="entry name" value="PREPILIN LEADER PEPTIDASE_N-METHYLTRANSFERASE-RELATED"/>
    <property type="match status" value="1"/>
</dbReference>
<dbReference type="GO" id="GO:0004190">
    <property type="term" value="F:aspartic-type endopeptidase activity"/>
    <property type="evidence" value="ECO:0007669"/>
    <property type="project" value="UniProtKB-EC"/>
</dbReference>
<feature type="transmembrane region" description="Helical" evidence="2">
    <location>
        <begin position="86"/>
        <end position="104"/>
    </location>
</feature>
<evidence type="ECO:0000259" key="3">
    <source>
        <dbReference type="Pfam" id="PF01478"/>
    </source>
</evidence>
<protein>
    <submittedName>
        <fullName evidence="4">Prepilin peptidase</fullName>
        <ecNumber evidence="4">3.4.23.43</ecNumber>
    </submittedName>
</protein>
<proteinExistence type="inferred from homology"/>
<dbReference type="PANTHER" id="PTHR30487">
    <property type="entry name" value="TYPE 4 PREPILIN-LIKE PROTEINS LEADER PEPTIDE-PROCESSING ENZYME"/>
    <property type="match status" value="1"/>
</dbReference>
<keyword evidence="5" id="KW-1185">Reference proteome</keyword>
<feature type="transmembrane region" description="Helical" evidence="2">
    <location>
        <begin position="152"/>
        <end position="175"/>
    </location>
</feature>
<gene>
    <name evidence="4" type="ORF">RM445_24900</name>
</gene>
<evidence type="ECO:0000256" key="1">
    <source>
        <dbReference type="ARBA" id="ARBA00005801"/>
    </source>
</evidence>
<keyword evidence="2" id="KW-1133">Transmembrane helix</keyword>
<sequence>MTTSLTSLVLVVAGLCAGTGARLLLRRLRRGTRVPPPWCELGVASVWGASGAAAVPVRWLPVLLALGWLAVVAGAVDVLAGRLPDALTLPALPVALLLLVPVGGDTVARGVVGAVVAVAAHAAVHLVAPAAMGGGDVKLAAPLGAVSAAVSWEALALAGVLAALSSGVLAVAVLVRRGRGGAVPHGPSMLLAGLLVAAAGARGP</sequence>
<dbReference type="Proteomes" id="UP001183202">
    <property type="component" value="Unassembled WGS sequence"/>
</dbReference>
<feature type="transmembrane region" description="Helical" evidence="2">
    <location>
        <begin position="59"/>
        <end position="80"/>
    </location>
</feature>
<evidence type="ECO:0000313" key="5">
    <source>
        <dbReference type="Proteomes" id="UP001183202"/>
    </source>
</evidence>
<feature type="domain" description="Prepilin type IV endopeptidase peptidase" evidence="3">
    <location>
        <begin position="65"/>
        <end position="170"/>
    </location>
</feature>
<evidence type="ECO:0000313" key="4">
    <source>
        <dbReference type="EMBL" id="MDT0352767.1"/>
    </source>
</evidence>
<evidence type="ECO:0000256" key="2">
    <source>
        <dbReference type="SAM" id="Phobius"/>
    </source>
</evidence>
<reference evidence="5" key="1">
    <citation type="submission" date="2023-07" db="EMBL/GenBank/DDBJ databases">
        <title>30 novel species of actinomycetes from the DSMZ collection.</title>
        <authorList>
            <person name="Nouioui I."/>
        </authorList>
    </citation>
    <scope>NUCLEOTIDE SEQUENCE [LARGE SCALE GENOMIC DNA]</scope>
    <source>
        <strain evidence="5">DSM 45834</strain>
    </source>
</reference>
<dbReference type="InterPro" id="IPR050882">
    <property type="entry name" value="Prepilin_peptidase/N-MTase"/>
</dbReference>
<feature type="transmembrane region" description="Helical" evidence="2">
    <location>
        <begin position="6"/>
        <end position="25"/>
    </location>
</feature>
<comment type="caution">
    <text evidence="4">The sequence shown here is derived from an EMBL/GenBank/DDBJ whole genome shotgun (WGS) entry which is preliminary data.</text>
</comment>
<organism evidence="4 5">
    <name type="scientific">Pseudonocardia charpentierae</name>
    <dbReference type="NCBI Taxonomy" id="3075545"/>
    <lineage>
        <taxon>Bacteria</taxon>
        <taxon>Bacillati</taxon>
        <taxon>Actinomycetota</taxon>
        <taxon>Actinomycetes</taxon>
        <taxon>Pseudonocardiales</taxon>
        <taxon>Pseudonocardiaceae</taxon>
        <taxon>Pseudonocardia</taxon>
    </lineage>
</organism>
<feature type="transmembrane region" description="Helical" evidence="2">
    <location>
        <begin position="182"/>
        <end position="201"/>
    </location>
</feature>
<dbReference type="EC" id="3.4.23.43" evidence="4"/>
<accession>A0ABU2NGQ4</accession>
<feature type="transmembrane region" description="Helical" evidence="2">
    <location>
        <begin position="111"/>
        <end position="132"/>
    </location>
</feature>
<dbReference type="Gene3D" id="1.20.120.1220">
    <property type="match status" value="1"/>
</dbReference>